<proteinExistence type="predicted"/>
<feature type="compositionally biased region" description="Polar residues" evidence="1">
    <location>
        <begin position="88"/>
        <end position="98"/>
    </location>
</feature>
<evidence type="ECO:0000256" key="1">
    <source>
        <dbReference type="SAM" id="MobiDB-lite"/>
    </source>
</evidence>
<accession>A0A7S1NPS4</accession>
<protein>
    <submittedName>
        <fullName evidence="2">Uncharacterized protein</fullName>
    </submittedName>
</protein>
<organism evidence="2">
    <name type="scientific">Eutreptiella gymnastica</name>
    <dbReference type="NCBI Taxonomy" id="73025"/>
    <lineage>
        <taxon>Eukaryota</taxon>
        <taxon>Discoba</taxon>
        <taxon>Euglenozoa</taxon>
        <taxon>Euglenida</taxon>
        <taxon>Spirocuta</taxon>
        <taxon>Euglenophyceae</taxon>
        <taxon>Eutreptiales</taxon>
        <taxon>Eutreptiaceae</taxon>
        <taxon>Eutreptiella</taxon>
    </lineage>
</organism>
<feature type="region of interest" description="Disordered" evidence="1">
    <location>
        <begin position="83"/>
        <end position="105"/>
    </location>
</feature>
<sequence length="105" mass="11685">MVISQHSNWHCHTYLFRGWPRTYGDSERSGICGDSSGFLGHDMAMICWAGNSGVMVSVSDLDSNSTLGQVRYRSYSHIQSVVHHESDASTQMNNNSSSVKEREAN</sequence>
<reference evidence="2" key="1">
    <citation type="submission" date="2021-01" db="EMBL/GenBank/DDBJ databases">
        <authorList>
            <person name="Corre E."/>
            <person name="Pelletier E."/>
            <person name="Niang G."/>
            <person name="Scheremetjew M."/>
            <person name="Finn R."/>
            <person name="Kale V."/>
            <person name="Holt S."/>
            <person name="Cochrane G."/>
            <person name="Meng A."/>
            <person name="Brown T."/>
            <person name="Cohen L."/>
        </authorList>
    </citation>
    <scope>NUCLEOTIDE SEQUENCE</scope>
    <source>
        <strain evidence="2">NIES-381</strain>
    </source>
</reference>
<name>A0A7S1NPS4_9EUGL</name>
<dbReference type="EMBL" id="HBGA01124157">
    <property type="protein sequence ID" value="CAD9034669.1"/>
    <property type="molecule type" value="Transcribed_RNA"/>
</dbReference>
<dbReference type="AlphaFoldDB" id="A0A7S1NPS4"/>
<gene>
    <name evidence="2" type="ORF">EGYM00392_LOCUS45820</name>
</gene>
<evidence type="ECO:0000313" key="2">
    <source>
        <dbReference type="EMBL" id="CAD9034669.1"/>
    </source>
</evidence>